<dbReference type="AlphaFoldDB" id="A0A437R4R5"/>
<gene>
    <name evidence="2" type="primary">ygfZ</name>
    <name evidence="2" type="ORF">EOE67_00255</name>
</gene>
<dbReference type="InterPro" id="IPR048451">
    <property type="entry name" value="YgfZ_barrel"/>
</dbReference>
<dbReference type="Gene3D" id="3.30.70.1630">
    <property type="match status" value="1"/>
</dbReference>
<dbReference type="RefSeq" id="WP_127697064.1">
    <property type="nucleotide sequence ID" value="NZ_SACS01000001.1"/>
</dbReference>
<organism evidence="2 3">
    <name type="scientific">Rheinheimera riviphila</name>
    <dbReference type="NCBI Taxonomy" id="1834037"/>
    <lineage>
        <taxon>Bacteria</taxon>
        <taxon>Pseudomonadati</taxon>
        <taxon>Pseudomonadota</taxon>
        <taxon>Gammaproteobacteria</taxon>
        <taxon>Chromatiales</taxon>
        <taxon>Chromatiaceae</taxon>
        <taxon>Rheinheimera</taxon>
    </lineage>
</organism>
<evidence type="ECO:0000313" key="2">
    <source>
        <dbReference type="EMBL" id="RVU41667.1"/>
    </source>
</evidence>
<dbReference type="InterPro" id="IPR029043">
    <property type="entry name" value="GcvT/YgfZ_C"/>
</dbReference>
<sequence length="324" mass="35387">MQSSWISADQLAQLSNDAEQAFISPLPAFSVIRISGPDQKKYLQGQLTCDVNSLQPETFLRGAHCDAKGKMWATFHLLQDGDDLLMLGFRDEIQASLLQLKKFGVFSKVSFTDTADSLAVLGVSGPEAERLLPALGVATTPVQGSVTALTGGHLLALAPQHYLLVLTVEAARTLIQQQITLLAAPTRFLQQHILHGLPYLEQAIIGEYVPQNLNLQAIDAISFSKGCYIGQEMVARMKYLGKNKRATYILTAQSEETPAAGSDIEVQLEQNWRRSGVVINAVNIHGELSVLAVLPNDISPEDHLRLASDPDTQFRVNSLPYSLN</sequence>
<dbReference type="SUPFAM" id="SSF103025">
    <property type="entry name" value="Folate-binding domain"/>
    <property type="match status" value="1"/>
</dbReference>
<dbReference type="Gene3D" id="2.40.30.160">
    <property type="match status" value="1"/>
</dbReference>
<dbReference type="Gene3D" id="3.30.70.1400">
    <property type="entry name" value="Aminomethyltransferase beta-barrel domains"/>
    <property type="match status" value="1"/>
</dbReference>
<dbReference type="NCBIfam" id="NF007110">
    <property type="entry name" value="PRK09559.1"/>
    <property type="match status" value="1"/>
</dbReference>
<dbReference type="GO" id="GO:0016226">
    <property type="term" value="P:iron-sulfur cluster assembly"/>
    <property type="evidence" value="ECO:0007669"/>
    <property type="project" value="TreeGrafter"/>
</dbReference>
<dbReference type="SUPFAM" id="SSF101790">
    <property type="entry name" value="Aminomethyltransferase beta-barrel domain"/>
    <property type="match status" value="1"/>
</dbReference>
<dbReference type="NCBIfam" id="TIGR03317">
    <property type="entry name" value="ygfZ_signature"/>
    <property type="match status" value="1"/>
</dbReference>
<reference evidence="2 3" key="1">
    <citation type="submission" date="2019-01" db="EMBL/GenBank/DDBJ databases">
        <authorList>
            <person name="Chen W.-M."/>
        </authorList>
    </citation>
    <scope>NUCLEOTIDE SEQUENCE [LARGE SCALE GENOMIC DNA]</scope>
    <source>
        <strain evidence="2 3">KYPC3</strain>
    </source>
</reference>
<evidence type="ECO:0000313" key="3">
    <source>
        <dbReference type="Proteomes" id="UP000283077"/>
    </source>
</evidence>
<dbReference type="PANTHER" id="PTHR22602">
    <property type="entry name" value="TRANSFERASE CAF17, MITOCHONDRIAL-RELATED"/>
    <property type="match status" value="1"/>
</dbReference>
<dbReference type="OrthoDB" id="9796287at2"/>
<dbReference type="Pfam" id="PF21130">
    <property type="entry name" value="YgfZ_barrel"/>
    <property type="match status" value="1"/>
</dbReference>
<dbReference type="EMBL" id="SACS01000001">
    <property type="protein sequence ID" value="RVU41667.1"/>
    <property type="molecule type" value="Genomic_DNA"/>
</dbReference>
<comment type="caution">
    <text evidence="2">The sequence shown here is derived from an EMBL/GenBank/DDBJ whole genome shotgun (WGS) entry which is preliminary data.</text>
</comment>
<name>A0A437R4R5_9GAMM</name>
<accession>A0A437R4R5</accession>
<dbReference type="InterPro" id="IPR017703">
    <property type="entry name" value="YgfZ/GCV_T_CS"/>
</dbReference>
<keyword evidence="3" id="KW-1185">Reference proteome</keyword>
<dbReference type="PANTHER" id="PTHR22602:SF0">
    <property type="entry name" value="TRANSFERASE CAF17, MITOCHONDRIAL-RELATED"/>
    <property type="match status" value="1"/>
</dbReference>
<evidence type="ECO:0000259" key="1">
    <source>
        <dbReference type="Pfam" id="PF21130"/>
    </source>
</evidence>
<dbReference type="Proteomes" id="UP000283077">
    <property type="component" value="Unassembled WGS sequence"/>
</dbReference>
<dbReference type="InterPro" id="IPR045179">
    <property type="entry name" value="YgfZ/GcvT"/>
</dbReference>
<protein>
    <submittedName>
        <fullName evidence="2">tRNA-modifying protein YgfZ</fullName>
    </submittedName>
</protein>
<proteinExistence type="predicted"/>
<feature type="domain" description="tRNA-modifying protein YgfZ-like beta-barrel" evidence="1">
    <location>
        <begin position="243"/>
        <end position="309"/>
    </location>
</feature>